<dbReference type="PANTHER" id="PTHR46586:SF3">
    <property type="entry name" value="ANKYRIN REPEAT-CONTAINING PROTEIN"/>
    <property type="match status" value="1"/>
</dbReference>
<dbReference type="Gene3D" id="1.25.40.20">
    <property type="entry name" value="Ankyrin repeat-containing domain"/>
    <property type="match status" value="1"/>
</dbReference>
<dbReference type="AlphaFoldDB" id="A0A6C0BC72"/>
<dbReference type="InterPro" id="IPR036770">
    <property type="entry name" value="Ankyrin_rpt-contain_sf"/>
</dbReference>
<dbReference type="EMBL" id="MN739115">
    <property type="protein sequence ID" value="QHS89640.1"/>
    <property type="molecule type" value="Genomic_DNA"/>
</dbReference>
<proteinExistence type="predicted"/>
<dbReference type="SMART" id="SM00248">
    <property type="entry name" value="ANK"/>
    <property type="match status" value="4"/>
</dbReference>
<dbReference type="InterPro" id="IPR052050">
    <property type="entry name" value="SecEffector_AnkRepeat"/>
</dbReference>
<name>A0A6C0BC72_9ZZZZ</name>
<dbReference type="InterPro" id="IPR002110">
    <property type="entry name" value="Ankyrin_rpt"/>
</dbReference>
<reference evidence="1" key="1">
    <citation type="journal article" date="2020" name="Nature">
        <title>Giant virus diversity and host interactions through global metagenomics.</title>
        <authorList>
            <person name="Schulz F."/>
            <person name="Roux S."/>
            <person name="Paez-Espino D."/>
            <person name="Jungbluth S."/>
            <person name="Walsh D.A."/>
            <person name="Denef V.J."/>
            <person name="McMahon K.D."/>
            <person name="Konstantinidis K.T."/>
            <person name="Eloe-Fadrosh E.A."/>
            <person name="Kyrpides N.C."/>
            <person name="Woyke T."/>
        </authorList>
    </citation>
    <scope>NUCLEOTIDE SEQUENCE</scope>
    <source>
        <strain evidence="1">GVMAG-M-3300010160-26</strain>
    </source>
</reference>
<dbReference type="PANTHER" id="PTHR46586">
    <property type="entry name" value="ANKYRIN REPEAT-CONTAINING PROTEIN"/>
    <property type="match status" value="1"/>
</dbReference>
<dbReference type="SUPFAM" id="SSF48403">
    <property type="entry name" value="Ankyrin repeat"/>
    <property type="match status" value="1"/>
</dbReference>
<evidence type="ECO:0000313" key="1">
    <source>
        <dbReference type="EMBL" id="QHS89640.1"/>
    </source>
</evidence>
<dbReference type="Pfam" id="PF12796">
    <property type="entry name" value="Ank_2"/>
    <property type="match status" value="2"/>
</dbReference>
<protein>
    <submittedName>
        <fullName evidence="1">Uncharacterized protein</fullName>
    </submittedName>
</protein>
<sequence length="348" mass="40105">MFFNHELSDNYKTLPFELKYQIINDVYKGNTRLLLDAINKKENWVFHKLDVFPIMSNVVGLQLWELAIKTNDIKLVNKLYKNYVIRPLDIQSIAIKYGNMNTILRIHELFKITCHNISSAVLSGCIDKVIWVHKNTEGTSWRDILLDAVEGGNLEVVKYVYYNKIGTSSAFNAISIAANIGNLEIVKWLHLINPKHCSDGAFDLAASNGHIDVVKFVLENRKEKFTIDAINKVSEKGYTNIMKLLLPRWGDTRINSVIKIAVENGHLEMVKLLYNYNMKQNNGFSTLYIPIMNAIKTGQLEIIKWICSISDPIAIRDEIINSATRYRQFHILEWYDNTFKSDNTTLKK</sequence>
<accession>A0A6C0BC72</accession>
<organism evidence="1">
    <name type="scientific">viral metagenome</name>
    <dbReference type="NCBI Taxonomy" id="1070528"/>
    <lineage>
        <taxon>unclassified sequences</taxon>
        <taxon>metagenomes</taxon>
        <taxon>organismal metagenomes</taxon>
    </lineage>
</organism>